<evidence type="ECO:0000313" key="4">
    <source>
        <dbReference type="EMBL" id="MCG6560297.1"/>
    </source>
</evidence>
<dbReference type="PRINTS" id="PR00469">
    <property type="entry name" value="PNDRDTASEII"/>
</dbReference>
<feature type="domain" description="SoxA A3" evidence="3">
    <location>
        <begin position="377"/>
        <end position="456"/>
    </location>
</feature>
<dbReference type="InterPro" id="IPR051691">
    <property type="entry name" value="Metab_Enz_Cyan_OpOx_G3PDH"/>
</dbReference>
<dbReference type="Gene3D" id="1.10.10.1100">
    <property type="entry name" value="BFD-like [2Fe-2S]-binding domain"/>
    <property type="match status" value="1"/>
</dbReference>
<evidence type="ECO:0000259" key="3">
    <source>
        <dbReference type="Pfam" id="PF17806"/>
    </source>
</evidence>
<dbReference type="Proteomes" id="UP001165279">
    <property type="component" value="Unassembled WGS sequence"/>
</dbReference>
<gene>
    <name evidence="4" type="ORF">MB818_18960</name>
</gene>
<dbReference type="InterPro" id="IPR017224">
    <property type="entry name" value="Opine_Oxase_asu/HCN_bsu"/>
</dbReference>
<reference evidence="4" key="1">
    <citation type="submission" date="2022-02" db="EMBL/GenBank/DDBJ databases">
        <title>The genome sequence of Ruegeria sp. 1NDH52C.</title>
        <authorList>
            <person name="Du J."/>
        </authorList>
    </citation>
    <scope>NUCLEOTIDE SEQUENCE</scope>
    <source>
        <strain evidence="4">1NDH52C</strain>
    </source>
</reference>
<organism evidence="4 5">
    <name type="scientific">Ruegeria alba</name>
    <dbReference type="NCBI Taxonomy" id="2916756"/>
    <lineage>
        <taxon>Bacteria</taxon>
        <taxon>Pseudomonadati</taxon>
        <taxon>Pseudomonadota</taxon>
        <taxon>Alphaproteobacteria</taxon>
        <taxon>Rhodobacterales</taxon>
        <taxon>Roseobacteraceae</taxon>
        <taxon>Ruegeria</taxon>
    </lineage>
</organism>
<name>A0ABS9P2X8_9RHOB</name>
<feature type="domain" description="FAD/NAD(P)-binding" evidence="2">
    <location>
        <begin position="5"/>
        <end position="315"/>
    </location>
</feature>
<dbReference type="PANTHER" id="PTHR42949">
    <property type="entry name" value="ANAEROBIC GLYCEROL-3-PHOSPHATE DEHYDROGENASE SUBUNIT B"/>
    <property type="match status" value="1"/>
</dbReference>
<comment type="caution">
    <text evidence="4">The sequence shown here is derived from an EMBL/GenBank/DDBJ whole genome shotgun (WGS) entry which is preliminary data.</text>
</comment>
<protein>
    <submittedName>
        <fullName evidence="4">NAD(P)/FAD-dependent oxidoreductase</fullName>
    </submittedName>
</protein>
<evidence type="ECO:0000259" key="2">
    <source>
        <dbReference type="Pfam" id="PF07992"/>
    </source>
</evidence>
<keyword evidence="1" id="KW-0560">Oxidoreductase</keyword>
<dbReference type="SUPFAM" id="SSF51905">
    <property type="entry name" value="FAD/NAD(P)-binding domain"/>
    <property type="match status" value="1"/>
</dbReference>
<dbReference type="InterPro" id="IPR041117">
    <property type="entry name" value="SoxA_A3"/>
</dbReference>
<dbReference type="RefSeq" id="WP_238906049.1">
    <property type="nucleotide sequence ID" value="NZ_JAKOEM010000024.1"/>
</dbReference>
<dbReference type="PRINTS" id="PR00368">
    <property type="entry name" value="FADPNR"/>
</dbReference>
<dbReference type="Pfam" id="PF07992">
    <property type="entry name" value="Pyr_redox_2"/>
    <property type="match status" value="1"/>
</dbReference>
<evidence type="ECO:0000256" key="1">
    <source>
        <dbReference type="ARBA" id="ARBA00023002"/>
    </source>
</evidence>
<dbReference type="PANTHER" id="PTHR42949:SF3">
    <property type="entry name" value="ANAEROBIC GLYCEROL-3-PHOSPHATE DEHYDROGENASE SUBUNIT B"/>
    <property type="match status" value="1"/>
</dbReference>
<keyword evidence="5" id="KW-1185">Reference proteome</keyword>
<dbReference type="InterPro" id="IPR041854">
    <property type="entry name" value="BFD-like_2Fe2S-bd_dom_sf"/>
</dbReference>
<evidence type="ECO:0000313" key="5">
    <source>
        <dbReference type="Proteomes" id="UP001165279"/>
    </source>
</evidence>
<dbReference type="InterPro" id="IPR036188">
    <property type="entry name" value="FAD/NAD-bd_sf"/>
</dbReference>
<dbReference type="CDD" id="cd19946">
    <property type="entry name" value="GlpA-like_Fer2_BFD-like"/>
    <property type="match status" value="1"/>
</dbReference>
<sequence length="461" mass="48969">MNEQHDIVVIGAGPAGMAAATLASRHGASVLVLDEQPRPGGQIYRAVERRREDGAAILGAEYLDGAGLVDRFRASTARYVPGATVWQVDASGEIGVTVEDRAQLLRADQIILASGAQERPFPVPGWTLPGVMNAGAAQILLKTSGIAMPAPVFVGTGPLLYLVAHQYLRAGVKVAGLLDTTPRGNYTRALPHLPGTMRHATSLWKGWRWQREIRASGIPVMSGVEDIRIVGAGAAEAVEYCKSGRWSRVPAETVLLHQGVVPNVNLAMAAGCRHDWHPEQACWHARVDDWGTSSHPNIAVAGDGAGIAGAVAAEAGGQIAALGALHRLGRITTEQRDNLAAPMRRALDHQVGLRRFLDTLYRPADRFRIPPGDDTIVCRCEEVSAAQIREAVALGCRGPNQLKSFTRAGMGPCQGRFCGLTVTEVIAAERGCAITDVGAARLRAPVKPLELGQLAALDEAE</sequence>
<proteinExistence type="predicted"/>
<dbReference type="EMBL" id="JAKOEM010000024">
    <property type="protein sequence ID" value="MCG6560297.1"/>
    <property type="molecule type" value="Genomic_DNA"/>
</dbReference>
<accession>A0ABS9P2X8</accession>
<dbReference type="Pfam" id="PF17806">
    <property type="entry name" value="SO_alpha_A3"/>
    <property type="match status" value="1"/>
</dbReference>
<dbReference type="Gene3D" id="3.50.50.60">
    <property type="entry name" value="FAD/NAD(P)-binding domain"/>
    <property type="match status" value="2"/>
</dbReference>
<dbReference type="PIRSF" id="PIRSF037495">
    <property type="entry name" value="Opine_OX_OoxA/HcnB"/>
    <property type="match status" value="1"/>
</dbReference>
<dbReference type="InterPro" id="IPR023753">
    <property type="entry name" value="FAD/NAD-binding_dom"/>
</dbReference>